<keyword evidence="3" id="KW-0560">Oxidoreductase</keyword>
<proteinExistence type="inferred from homology"/>
<sequence>MCLMHKLWRVMHYDAAMMGEPVFAELGERYGKTPTQIILRWHLREGNVVLPKTLNPRHMAENIDIFDFELNGDDMARIGQLAKPIPQRPEDAPDFVLKHYDWEEQI</sequence>
<dbReference type="PANTHER" id="PTHR43827:SF3">
    <property type="entry name" value="NADP-DEPENDENT OXIDOREDUCTASE DOMAIN-CONTAINING PROTEIN"/>
    <property type="match status" value="1"/>
</dbReference>
<keyword evidence="2" id="KW-0521">NADP</keyword>
<name>A0A261FX64_9BIFI</name>
<comment type="similarity">
    <text evidence="1">Belongs to the aldo/keto reductase family.</text>
</comment>
<dbReference type="SUPFAM" id="SSF51430">
    <property type="entry name" value="NAD(P)-linked oxidoreductase"/>
    <property type="match status" value="1"/>
</dbReference>
<dbReference type="EMBL" id="MWWX01000001">
    <property type="protein sequence ID" value="OZG63346.1"/>
    <property type="molecule type" value="Genomic_DNA"/>
</dbReference>
<dbReference type="Gene3D" id="3.20.20.100">
    <property type="entry name" value="NADP-dependent oxidoreductase domain"/>
    <property type="match status" value="1"/>
</dbReference>
<dbReference type="STRING" id="1603886.GCA_001895165_01148"/>
<evidence type="ECO:0000259" key="4">
    <source>
        <dbReference type="Pfam" id="PF00248"/>
    </source>
</evidence>
<reference evidence="5 6" key="1">
    <citation type="journal article" date="2017" name="BMC Genomics">
        <title>Comparative genomic and phylogenomic analyses of the Bifidobacteriaceae family.</title>
        <authorList>
            <person name="Lugli G.A."/>
            <person name="Milani C."/>
            <person name="Turroni F."/>
            <person name="Duranti S."/>
            <person name="Mancabelli L."/>
            <person name="Mangifesta M."/>
            <person name="Ferrario C."/>
            <person name="Modesto M."/>
            <person name="Mattarelli P."/>
            <person name="Jiri K."/>
            <person name="van Sinderen D."/>
            <person name="Ventura M."/>
        </authorList>
    </citation>
    <scope>NUCLEOTIDE SEQUENCE [LARGE SCALE GENOMIC DNA]</scope>
    <source>
        <strain evidence="5 6">DSM 28807</strain>
    </source>
</reference>
<dbReference type="InterPro" id="IPR036812">
    <property type="entry name" value="NAD(P)_OxRdtase_dom_sf"/>
</dbReference>
<evidence type="ECO:0000256" key="2">
    <source>
        <dbReference type="ARBA" id="ARBA00022857"/>
    </source>
</evidence>
<comment type="caution">
    <text evidence="5">The sequence shown here is derived from an EMBL/GenBank/DDBJ whole genome shotgun (WGS) entry which is preliminary data.</text>
</comment>
<feature type="domain" description="NADP-dependent oxidoreductase" evidence="4">
    <location>
        <begin position="22"/>
        <end position="81"/>
    </location>
</feature>
<evidence type="ECO:0000256" key="3">
    <source>
        <dbReference type="ARBA" id="ARBA00023002"/>
    </source>
</evidence>
<dbReference type="OrthoDB" id="9804790at2"/>
<dbReference type="InterPro" id="IPR023210">
    <property type="entry name" value="NADP_OxRdtase_dom"/>
</dbReference>
<organism evidence="5 6">
    <name type="scientific">Bifidobacterium lemurum</name>
    <dbReference type="NCBI Taxonomy" id="1603886"/>
    <lineage>
        <taxon>Bacteria</taxon>
        <taxon>Bacillati</taxon>
        <taxon>Actinomycetota</taxon>
        <taxon>Actinomycetes</taxon>
        <taxon>Bifidobacteriales</taxon>
        <taxon>Bifidobacteriaceae</taxon>
        <taxon>Bifidobacterium</taxon>
    </lineage>
</organism>
<dbReference type="InterPro" id="IPR020471">
    <property type="entry name" value="AKR"/>
</dbReference>
<gene>
    <name evidence="5" type="ORF">BLEM_0049</name>
</gene>
<dbReference type="PANTHER" id="PTHR43827">
    <property type="entry name" value="2,5-DIKETO-D-GLUCONIC ACID REDUCTASE"/>
    <property type="match status" value="1"/>
</dbReference>
<dbReference type="Pfam" id="PF00248">
    <property type="entry name" value="Aldo_ket_red"/>
    <property type="match status" value="1"/>
</dbReference>
<evidence type="ECO:0000313" key="6">
    <source>
        <dbReference type="Proteomes" id="UP000216352"/>
    </source>
</evidence>
<keyword evidence="6" id="KW-1185">Reference proteome</keyword>
<dbReference type="RefSeq" id="WP_072725421.1">
    <property type="nucleotide sequence ID" value="NZ_BDIS01000015.1"/>
</dbReference>
<evidence type="ECO:0000256" key="1">
    <source>
        <dbReference type="ARBA" id="ARBA00007905"/>
    </source>
</evidence>
<protein>
    <submittedName>
        <fullName evidence="5">Oxidoreductase</fullName>
    </submittedName>
</protein>
<dbReference type="GO" id="GO:0016616">
    <property type="term" value="F:oxidoreductase activity, acting on the CH-OH group of donors, NAD or NADP as acceptor"/>
    <property type="evidence" value="ECO:0007669"/>
    <property type="project" value="UniProtKB-ARBA"/>
</dbReference>
<dbReference type="AlphaFoldDB" id="A0A261FX64"/>
<evidence type="ECO:0000313" key="5">
    <source>
        <dbReference type="EMBL" id="OZG63346.1"/>
    </source>
</evidence>
<dbReference type="Proteomes" id="UP000216352">
    <property type="component" value="Unassembled WGS sequence"/>
</dbReference>
<accession>A0A261FX64</accession>